<dbReference type="Pfam" id="PF21082">
    <property type="entry name" value="MS_channel_3rd"/>
    <property type="match status" value="1"/>
</dbReference>
<keyword evidence="6 7" id="KW-0472">Membrane</keyword>
<keyword evidence="3" id="KW-1003">Cell membrane</keyword>
<dbReference type="InterPro" id="IPR045275">
    <property type="entry name" value="MscS_archaea/bacteria_type"/>
</dbReference>
<feature type="transmembrane region" description="Helical" evidence="7">
    <location>
        <begin position="84"/>
        <end position="104"/>
    </location>
</feature>
<dbReference type="GO" id="GO:0008381">
    <property type="term" value="F:mechanosensitive monoatomic ion channel activity"/>
    <property type="evidence" value="ECO:0007669"/>
    <property type="project" value="InterPro"/>
</dbReference>
<dbReference type="SUPFAM" id="SSF82861">
    <property type="entry name" value="Mechanosensitive channel protein MscS (YggB), transmembrane region"/>
    <property type="match status" value="1"/>
</dbReference>
<dbReference type="PANTHER" id="PTHR30221">
    <property type="entry name" value="SMALL-CONDUCTANCE MECHANOSENSITIVE CHANNEL"/>
    <property type="match status" value="1"/>
</dbReference>
<sequence>MDNFLETLKNIGTSFVQNTGLAIVRTIAFLVLGVIIVKIVQNIARATTYKSRRLDQSAATFIVSLITVVLYIALIIVLVSSLGFSTAGIIAAFSAVALAVALALKDSLASLANGVIIIFTKPFKKGDYVEINGTDGLVQDIRLFNTKILTYDNVEVIIPNSEILSSDMINYSAMPVRRVVIDIPLPYAVNIQDVKEILLNCTASFDNVVNVPAPSVVLKEYGESSLLFSVRAWTQNEFYWNVFHGLKEALFNDLRLNGIEIPFNRLEVTVLNDSDKQSYNNENGKERG</sequence>
<dbReference type="GO" id="GO:0005886">
    <property type="term" value="C:plasma membrane"/>
    <property type="evidence" value="ECO:0007669"/>
    <property type="project" value="UniProtKB-SubCell"/>
</dbReference>
<reference evidence="10" key="1">
    <citation type="journal article" date="2021" name="PeerJ">
        <title>Extensive microbial diversity within the chicken gut microbiome revealed by metagenomics and culture.</title>
        <authorList>
            <person name="Gilroy R."/>
            <person name="Ravi A."/>
            <person name="Getino M."/>
            <person name="Pursley I."/>
            <person name="Horton D.L."/>
            <person name="Alikhan N.F."/>
            <person name="Baker D."/>
            <person name="Gharbi K."/>
            <person name="Hall N."/>
            <person name="Watson M."/>
            <person name="Adriaenssens E.M."/>
            <person name="Foster-Nyarko E."/>
            <person name="Jarju S."/>
            <person name="Secka A."/>
            <person name="Antonio M."/>
            <person name="Oren A."/>
            <person name="Chaudhuri R.R."/>
            <person name="La Ragione R."/>
            <person name="Hildebrand F."/>
            <person name="Pallen M.J."/>
        </authorList>
    </citation>
    <scope>NUCLEOTIDE SEQUENCE</scope>
    <source>
        <strain evidence="10">CHK187-5294</strain>
    </source>
</reference>
<organism evidence="10 11">
    <name type="scientific">Candidatus Borkfalkia avistercoris</name>
    <dbReference type="NCBI Taxonomy" id="2838504"/>
    <lineage>
        <taxon>Bacteria</taxon>
        <taxon>Bacillati</taxon>
        <taxon>Bacillota</taxon>
        <taxon>Clostridia</taxon>
        <taxon>Christensenellales</taxon>
        <taxon>Christensenellaceae</taxon>
        <taxon>Candidatus Borkfalkia</taxon>
    </lineage>
</organism>
<evidence type="ECO:0000259" key="9">
    <source>
        <dbReference type="Pfam" id="PF21082"/>
    </source>
</evidence>
<evidence type="ECO:0000256" key="3">
    <source>
        <dbReference type="ARBA" id="ARBA00022475"/>
    </source>
</evidence>
<evidence type="ECO:0000256" key="2">
    <source>
        <dbReference type="ARBA" id="ARBA00008017"/>
    </source>
</evidence>
<gene>
    <name evidence="10" type="ORF">H9727_05415</name>
</gene>
<evidence type="ECO:0000256" key="6">
    <source>
        <dbReference type="ARBA" id="ARBA00023136"/>
    </source>
</evidence>
<keyword evidence="4 7" id="KW-0812">Transmembrane</keyword>
<comment type="subcellular location">
    <subcellularLocation>
        <location evidence="1">Cell membrane</location>
        <topology evidence="1">Multi-pass membrane protein</topology>
    </subcellularLocation>
</comment>
<accession>A0A9D2IDJ5</accession>
<feature type="domain" description="Mechanosensitive ion channel MscS" evidence="8">
    <location>
        <begin position="106"/>
        <end position="172"/>
    </location>
</feature>
<dbReference type="EMBL" id="DXCL01000028">
    <property type="protein sequence ID" value="HIZ03706.1"/>
    <property type="molecule type" value="Genomic_DNA"/>
</dbReference>
<dbReference type="InterPro" id="IPR006685">
    <property type="entry name" value="MscS_channel_2nd"/>
</dbReference>
<evidence type="ECO:0000256" key="1">
    <source>
        <dbReference type="ARBA" id="ARBA00004651"/>
    </source>
</evidence>
<dbReference type="Gene3D" id="2.30.30.60">
    <property type="match status" value="1"/>
</dbReference>
<proteinExistence type="inferred from homology"/>
<evidence type="ECO:0000313" key="10">
    <source>
        <dbReference type="EMBL" id="HIZ03706.1"/>
    </source>
</evidence>
<feature type="transmembrane region" description="Helical" evidence="7">
    <location>
        <begin position="20"/>
        <end position="37"/>
    </location>
</feature>
<dbReference type="SUPFAM" id="SSF50182">
    <property type="entry name" value="Sm-like ribonucleoproteins"/>
    <property type="match status" value="1"/>
</dbReference>
<feature type="transmembrane region" description="Helical" evidence="7">
    <location>
        <begin position="58"/>
        <end position="78"/>
    </location>
</feature>
<feature type="domain" description="Mechanosensitive ion channel MscS C-terminal" evidence="9">
    <location>
        <begin position="179"/>
        <end position="261"/>
    </location>
</feature>
<keyword evidence="5 7" id="KW-1133">Transmembrane helix</keyword>
<protein>
    <submittedName>
        <fullName evidence="10">Mechanosensitive ion channel family protein</fullName>
    </submittedName>
</protein>
<dbReference type="PANTHER" id="PTHR30221:SF1">
    <property type="entry name" value="SMALL-CONDUCTANCE MECHANOSENSITIVE CHANNEL"/>
    <property type="match status" value="1"/>
</dbReference>
<evidence type="ECO:0000256" key="7">
    <source>
        <dbReference type="SAM" id="Phobius"/>
    </source>
</evidence>
<dbReference type="InterPro" id="IPR011014">
    <property type="entry name" value="MscS_channel_TM-2"/>
</dbReference>
<comment type="caution">
    <text evidence="10">The sequence shown here is derived from an EMBL/GenBank/DDBJ whole genome shotgun (WGS) entry which is preliminary data.</text>
</comment>
<evidence type="ECO:0000259" key="8">
    <source>
        <dbReference type="Pfam" id="PF00924"/>
    </source>
</evidence>
<dbReference type="InterPro" id="IPR010920">
    <property type="entry name" value="LSM_dom_sf"/>
</dbReference>
<dbReference type="Gene3D" id="3.30.70.100">
    <property type="match status" value="1"/>
</dbReference>
<evidence type="ECO:0000256" key="5">
    <source>
        <dbReference type="ARBA" id="ARBA00022989"/>
    </source>
</evidence>
<dbReference type="InterPro" id="IPR011066">
    <property type="entry name" value="MscS_channel_C_sf"/>
</dbReference>
<name>A0A9D2IDJ5_9FIRM</name>
<comment type="similarity">
    <text evidence="2">Belongs to the MscS (TC 1.A.23) family.</text>
</comment>
<dbReference type="AlphaFoldDB" id="A0A9D2IDJ5"/>
<dbReference type="InterPro" id="IPR049278">
    <property type="entry name" value="MS_channel_C"/>
</dbReference>
<dbReference type="InterPro" id="IPR023408">
    <property type="entry name" value="MscS_beta-dom_sf"/>
</dbReference>
<evidence type="ECO:0000256" key="4">
    <source>
        <dbReference type="ARBA" id="ARBA00022692"/>
    </source>
</evidence>
<dbReference type="Pfam" id="PF00924">
    <property type="entry name" value="MS_channel_2nd"/>
    <property type="match status" value="1"/>
</dbReference>
<dbReference type="Proteomes" id="UP000824132">
    <property type="component" value="Unassembled WGS sequence"/>
</dbReference>
<evidence type="ECO:0000313" key="11">
    <source>
        <dbReference type="Proteomes" id="UP000824132"/>
    </source>
</evidence>
<dbReference type="Gene3D" id="1.10.287.1260">
    <property type="match status" value="1"/>
</dbReference>
<reference evidence="10" key="2">
    <citation type="submission" date="2021-04" db="EMBL/GenBank/DDBJ databases">
        <authorList>
            <person name="Gilroy R."/>
        </authorList>
    </citation>
    <scope>NUCLEOTIDE SEQUENCE</scope>
    <source>
        <strain evidence="10">CHK187-5294</strain>
    </source>
</reference>
<dbReference type="SUPFAM" id="SSF82689">
    <property type="entry name" value="Mechanosensitive channel protein MscS (YggB), C-terminal domain"/>
    <property type="match status" value="1"/>
</dbReference>